<reference evidence="3" key="1">
    <citation type="submission" date="2022-11" db="UniProtKB">
        <authorList>
            <consortium name="WormBaseParasite"/>
        </authorList>
    </citation>
    <scope>IDENTIFICATION</scope>
</reference>
<keyword evidence="2" id="KW-1185">Reference proteome</keyword>
<protein>
    <submittedName>
        <fullName evidence="3">Uncharacterized protein</fullName>
    </submittedName>
</protein>
<evidence type="ECO:0000256" key="1">
    <source>
        <dbReference type="SAM" id="MobiDB-lite"/>
    </source>
</evidence>
<dbReference type="Proteomes" id="UP000887565">
    <property type="component" value="Unplaced"/>
</dbReference>
<evidence type="ECO:0000313" key="3">
    <source>
        <dbReference type="WBParaSite" id="nRc.2.0.1.t19413-RA"/>
    </source>
</evidence>
<proteinExistence type="predicted"/>
<accession>A0A915J0F7</accession>
<dbReference type="WBParaSite" id="nRc.2.0.1.t19413-RA">
    <property type="protein sequence ID" value="nRc.2.0.1.t19413-RA"/>
    <property type="gene ID" value="nRc.2.0.1.g19413"/>
</dbReference>
<organism evidence="2 3">
    <name type="scientific">Romanomermis culicivorax</name>
    <name type="common">Nematode worm</name>
    <dbReference type="NCBI Taxonomy" id="13658"/>
    <lineage>
        <taxon>Eukaryota</taxon>
        <taxon>Metazoa</taxon>
        <taxon>Ecdysozoa</taxon>
        <taxon>Nematoda</taxon>
        <taxon>Enoplea</taxon>
        <taxon>Dorylaimia</taxon>
        <taxon>Mermithida</taxon>
        <taxon>Mermithoidea</taxon>
        <taxon>Mermithidae</taxon>
        <taxon>Romanomermis</taxon>
    </lineage>
</organism>
<name>A0A915J0F7_ROMCU</name>
<feature type="region of interest" description="Disordered" evidence="1">
    <location>
        <begin position="91"/>
        <end position="131"/>
    </location>
</feature>
<sequence>MTLSGRSKTSENQLVAQIFFTLTRIRTYREAPSETPSTGVFDPSNLSGQQFNVTNCAQFYASYPPPAIAFPAPPGRPYFFYPAPGTNMANWSSSSYDNAHESSQKQETPSYNNNNNYDYDSIKYQLEQKRE</sequence>
<dbReference type="AlphaFoldDB" id="A0A915J0F7"/>
<evidence type="ECO:0000313" key="2">
    <source>
        <dbReference type="Proteomes" id="UP000887565"/>
    </source>
</evidence>